<dbReference type="EMBL" id="CM047591">
    <property type="protein sequence ID" value="KAI9918232.1"/>
    <property type="molecule type" value="Genomic_DNA"/>
</dbReference>
<dbReference type="Proteomes" id="UP001163321">
    <property type="component" value="Chromosome 12"/>
</dbReference>
<proteinExistence type="predicted"/>
<evidence type="ECO:0000313" key="2">
    <source>
        <dbReference type="Proteomes" id="UP001163321"/>
    </source>
</evidence>
<reference evidence="1 2" key="1">
    <citation type="journal article" date="2022" name="bioRxiv">
        <title>The genome of the oomycete Peronosclerospora sorghi, a cosmopolitan pathogen of maize and sorghum, is inflated with dispersed pseudogenes.</title>
        <authorList>
            <person name="Fletcher K."/>
            <person name="Martin F."/>
            <person name="Isakeit T."/>
            <person name="Cavanaugh K."/>
            <person name="Magill C."/>
            <person name="Michelmore R."/>
        </authorList>
    </citation>
    <scope>NUCLEOTIDE SEQUENCE [LARGE SCALE GENOMIC DNA]</scope>
    <source>
        <strain evidence="1">P6</strain>
    </source>
</reference>
<evidence type="ECO:0000313" key="1">
    <source>
        <dbReference type="EMBL" id="KAI9918232.1"/>
    </source>
</evidence>
<gene>
    <name evidence="1" type="ORF">PsorP6_011841</name>
</gene>
<name>A0ACC0WHK3_9STRA</name>
<accession>A0ACC0WHK3</accession>
<protein>
    <submittedName>
        <fullName evidence="1">Uncharacterized protein</fullName>
    </submittedName>
</protein>
<keyword evidence="2" id="KW-1185">Reference proteome</keyword>
<sequence length="199" mass="22888">MTEKIYHERQTLYRCGLHALNNVLQDLQLHLFNRLRYVGPVFTKASLDAACDELTQVNLDAGNGLMSWVWNPHKAPLGLGNYDVNALTLTLQQKGYVMQWVDKRQPVNDKLIKLDKIKGILCNVVITTILSNLWMQRHWFAIRKLHGVCYNLDSKLSAPRPFENDAKCYQFLQELVATGECELFVITKQVEETTSIDTH</sequence>
<comment type="caution">
    <text evidence="1">The sequence shown here is derived from an EMBL/GenBank/DDBJ whole genome shotgun (WGS) entry which is preliminary data.</text>
</comment>
<organism evidence="1 2">
    <name type="scientific">Peronosclerospora sorghi</name>
    <dbReference type="NCBI Taxonomy" id="230839"/>
    <lineage>
        <taxon>Eukaryota</taxon>
        <taxon>Sar</taxon>
        <taxon>Stramenopiles</taxon>
        <taxon>Oomycota</taxon>
        <taxon>Peronosporomycetes</taxon>
        <taxon>Peronosporales</taxon>
        <taxon>Peronosporaceae</taxon>
        <taxon>Peronosclerospora</taxon>
    </lineage>
</organism>